<comment type="caution">
    <text evidence="8">The sequence shown here is derived from an EMBL/GenBank/DDBJ whole genome shotgun (WGS) entry which is preliminary data.</text>
</comment>
<dbReference type="PANTHER" id="PTHR31321">
    <property type="entry name" value="ACYL-COA THIOESTER HYDROLASE YBHC-RELATED"/>
    <property type="match status" value="1"/>
</dbReference>
<keyword evidence="2 5" id="KW-0378">Hydrolase</keyword>
<feature type="non-terminal residue" evidence="8">
    <location>
        <position position="1"/>
    </location>
</feature>
<organism evidence="8 9">
    <name type="scientific">Klebsiella michiganensis</name>
    <dbReference type="NCBI Taxonomy" id="1134687"/>
    <lineage>
        <taxon>Bacteria</taxon>
        <taxon>Pseudomonadati</taxon>
        <taxon>Pseudomonadota</taxon>
        <taxon>Gammaproteobacteria</taxon>
        <taxon>Enterobacterales</taxon>
        <taxon>Enterobacteriaceae</taxon>
        <taxon>Klebsiella/Raoultella group</taxon>
        <taxon>Klebsiella</taxon>
    </lineage>
</organism>
<dbReference type="InterPro" id="IPR033131">
    <property type="entry name" value="Pectinesterase_Asp_AS"/>
</dbReference>
<dbReference type="NCBIfam" id="NF007822">
    <property type="entry name" value="PRK10531.1"/>
    <property type="match status" value="1"/>
</dbReference>
<dbReference type="GO" id="GO:0045490">
    <property type="term" value="P:pectin catabolic process"/>
    <property type="evidence" value="ECO:0007669"/>
    <property type="project" value="UniProtKB-UniRule"/>
</dbReference>
<feature type="region of interest" description="Disordered" evidence="6">
    <location>
        <begin position="221"/>
        <end position="242"/>
    </location>
</feature>
<dbReference type="PANTHER" id="PTHR31321:SF57">
    <property type="entry name" value="PECTINESTERASE 53-RELATED"/>
    <property type="match status" value="1"/>
</dbReference>
<dbReference type="PROSITE" id="PS00503">
    <property type="entry name" value="PECTINESTERASE_2"/>
    <property type="match status" value="1"/>
</dbReference>
<protein>
    <recommendedName>
        <fullName evidence="5">Pectinesterase</fullName>
        <ecNumber evidence="5">3.1.1.11</ecNumber>
    </recommendedName>
</protein>
<evidence type="ECO:0000256" key="2">
    <source>
        <dbReference type="ARBA" id="ARBA00022801"/>
    </source>
</evidence>
<comment type="catalytic activity">
    <reaction evidence="5">
        <text>[(1-&gt;4)-alpha-D-galacturonosyl methyl ester](n) + n H2O = [(1-&gt;4)-alpha-D-galacturonosyl](n) + n methanol + n H(+)</text>
        <dbReference type="Rhea" id="RHEA:22380"/>
        <dbReference type="Rhea" id="RHEA-COMP:14570"/>
        <dbReference type="Rhea" id="RHEA-COMP:14573"/>
        <dbReference type="ChEBI" id="CHEBI:15377"/>
        <dbReference type="ChEBI" id="CHEBI:15378"/>
        <dbReference type="ChEBI" id="CHEBI:17790"/>
        <dbReference type="ChEBI" id="CHEBI:140522"/>
        <dbReference type="ChEBI" id="CHEBI:140523"/>
        <dbReference type="EC" id="3.1.1.11"/>
    </reaction>
</comment>
<dbReference type="Proteomes" id="UP000234661">
    <property type="component" value="Unassembled WGS sequence"/>
</dbReference>
<dbReference type="InterPro" id="IPR000070">
    <property type="entry name" value="Pectinesterase_cat"/>
</dbReference>
<keyword evidence="3 5" id="KW-0063">Aspartyl esterase</keyword>
<gene>
    <name evidence="8" type="ORF">CWM85_13835</name>
</gene>
<dbReference type="InterPro" id="IPR011050">
    <property type="entry name" value="Pectin_lyase_fold/virulence"/>
</dbReference>
<name>A0A2J4ZJ36_9ENTR</name>
<comment type="pathway">
    <text evidence="5">Glycan metabolism; pectin degradation; 2-dehydro-3-deoxy-D-gluconate from pectin: step 1/5.</text>
</comment>
<dbReference type="GO" id="GO:0042545">
    <property type="term" value="P:cell wall modification"/>
    <property type="evidence" value="ECO:0007669"/>
    <property type="project" value="UniProtKB-UniRule"/>
</dbReference>
<reference evidence="8 9" key="1">
    <citation type="submission" date="2017-11" db="EMBL/GenBank/DDBJ databases">
        <authorList>
            <person name="Han C.G."/>
        </authorList>
    </citation>
    <scope>NUCLEOTIDE SEQUENCE [LARGE SCALE GENOMIC DNA]</scope>
    <source>
        <strain evidence="8 9">A2</strain>
    </source>
</reference>
<dbReference type="UniPathway" id="UPA00545">
    <property type="reaction ID" value="UER00823"/>
</dbReference>
<accession>A0A2J4ZJ36</accession>
<evidence type="ECO:0000313" key="8">
    <source>
        <dbReference type="EMBL" id="PLM62952.1"/>
    </source>
</evidence>
<evidence type="ECO:0000259" key="7">
    <source>
        <dbReference type="Pfam" id="PF01095"/>
    </source>
</evidence>
<evidence type="ECO:0000256" key="3">
    <source>
        <dbReference type="ARBA" id="ARBA00023085"/>
    </source>
</evidence>
<dbReference type="GO" id="GO:0030599">
    <property type="term" value="F:pectinesterase activity"/>
    <property type="evidence" value="ECO:0007669"/>
    <property type="project" value="UniProtKB-UniRule"/>
</dbReference>
<dbReference type="Gene3D" id="2.160.20.10">
    <property type="entry name" value="Single-stranded right-handed beta-helix, Pectin lyase-like"/>
    <property type="match status" value="1"/>
</dbReference>
<evidence type="ECO:0000256" key="6">
    <source>
        <dbReference type="SAM" id="MobiDB-lite"/>
    </source>
</evidence>
<dbReference type="EC" id="3.1.1.11" evidence="5"/>
<dbReference type="GO" id="GO:0009279">
    <property type="term" value="C:cell outer membrane"/>
    <property type="evidence" value="ECO:0007669"/>
    <property type="project" value="TreeGrafter"/>
</dbReference>
<feature type="domain" description="Pectinesterase catalytic" evidence="7">
    <location>
        <begin position="35"/>
        <end position="181"/>
    </location>
</feature>
<evidence type="ECO:0000256" key="5">
    <source>
        <dbReference type="RuleBase" id="RU000589"/>
    </source>
</evidence>
<dbReference type="AlphaFoldDB" id="A0A2J4ZJ36"/>
<dbReference type="InterPro" id="IPR012334">
    <property type="entry name" value="Pectin_lyas_fold"/>
</dbReference>
<dbReference type="Pfam" id="PF01095">
    <property type="entry name" value="Pectinesterase"/>
    <property type="match status" value="1"/>
</dbReference>
<reference evidence="8 9" key="2">
    <citation type="submission" date="2018-01" db="EMBL/GenBank/DDBJ databases">
        <title>Genomic study of Klebsiella pneumoniae.</title>
        <authorList>
            <person name="Yang Y."/>
            <person name="Bicalho R."/>
        </authorList>
    </citation>
    <scope>NUCLEOTIDE SEQUENCE [LARGE SCALE GENOMIC DNA]</scope>
    <source>
        <strain evidence="8 9">A2</strain>
    </source>
</reference>
<feature type="active site" evidence="4">
    <location>
        <position position="125"/>
    </location>
</feature>
<dbReference type="EMBL" id="PIET01000364">
    <property type="protein sequence ID" value="PLM62952.1"/>
    <property type="molecule type" value="Genomic_DNA"/>
</dbReference>
<evidence type="ECO:0000256" key="1">
    <source>
        <dbReference type="ARBA" id="ARBA00008891"/>
    </source>
</evidence>
<comment type="similarity">
    <text evidence="1">Belongs to the pectinesterase family.</text>
</comment>
<evidence type="ECO:0000256" key="4">
    <source>
        <dbReference type="PROSITE-ProRule" id="PRU10040"/>
    </source>
</evidence>
<sequence>SWRHQVNPGGKYMPGKPAWYMYDSCQSRRAATVGVMCSAVFWSQNNDLQLQNLTIANNLGDSVDAGTHQAVALRSDGDRVQINKVNILGRQNTFFVTNSGVQNRLQDNRQTRTLVSNSYIEGDVDIVSGRGAVVFDNTDFRVVNSRTQKEGYVFAPATLKSVTYGFLAINSRFTASGDNVAQLGRSLDVDGNTNGQVVIRDSVINEGFNIAKPWADAVGSNRPFSGNTGTADAKGNPQRNLNDANFNRMWEYNNRGVGSFVVAEPKQ</sequence>
<proteinExistence type="inferred from homology"/>
<dbReference type="SUPFAM" id="SSF51126">
    <property type="entry name" value="Pectin lyase-like"/>
    <property type="match status" value="1"/>
</dbReference>
<evidence type="ECO:0000313" key="9">
    <source>
        <dbReference type="Proteomes" id="UP000234661"/>
    </source>
</evidence>